<dbReference type="OrthoDB" id="29657at2759"/>
<comment type="caution">
    <text evidence="2">The sequence shown here is derived from an EMBL/GenBank/DDBJ whole genome shotgun (WGS) entry which is preliminary data.</text>
</comment>
<keyword evidence="3" id="KW-1185">Reference proteome</keyword>
<feature type="chain" id="PRO_5035891527" evidence="1">
    <location>
        <begin position="21"/>
        <end position="110"/>
    </location>
</feature>
<proteinExistence type="predicted"/>
<keyword evidence="1" id="KW-0732">Signal</keyword>
<reference evidence="2" key="1">
    <citation type="submission" date="2022-03" db="EMBL/GenBank/DDBJ databases">
        <authorList>
            <person name="Lindestad O."/>
        </authorList>
    </citation>
    <scope>NUCLEOTIDE SEQUENCE</scope>
</reference>
<dbReference type="EMBL" id="CAKXAJ010022179">
    <property type="protein sequence ID" value="CAH2226878.1"/>
    <property type="molecule type" value="Genomic_DNA"/>
</dbReference>
<dbReference type="AlphaFoldDB" id="A0A8S4R1E6"/>
<evidence type="ECO:0000313" key="2">
    <source>
        <dbReference type="EMBL" id="CAH2226878.1"/>
    </source>
</evidence>
<sequence>MTAVVAKALVILVVATSVTCRIHRLPLTDDERHYVDLTTFGFYEGGILDVHVINFMLPSGPVYGEYGFTLDRTINDAINPYLEAHSDTCILKGVQKNRTHHWNSFPEDGF</sequence>
<feature type="signal peptide" evidence="1">
    <location>
        <begin position="1"/>
        <end position="20"/>
    </location>
</feature>
<protein>
    <submittedName>
        <fullName evidence="2">Jg20379 protein</fullName>
    </submittedName>
</protein>
<gene>
    <name evidence="2" type="primary">jg20379</name>
    <name evidence="2" type="ORF">PAEG_LOCUS7537</name>
</gene>
<evidence type="ECO:0000313" key="3">
    <source>
        <dbReference type="Proteomes" id="UP000838756"/>
    </source>
</evidence>
<accession>A0A8S4R1E6</accession>
<dbReference type="Proteomes" id="UP000838756">
    <property type="component" value="Unassembled WGS sequence"/>
</dbReference>
<name>A0A8S4R1E6_9NEOP</name>
<evidence type="ECO:0000256" key="1">
    <source>
        <dbReference type="SAM" id="SignalP"/>
    </source>
</evidence>
<organism evidence="2 3">
    <name type="scientific">Pararge aegeria aegeria</name>
    <dbReference type="NCBI Taxonomy" id="348720"/>
    <lineage>
        <taxon>Eukaryota</taxon>
        <taxon>Metazoa</taxon>
        <taxon>Ecdysozoa</taxon>
        <taxon>Arthropoda</taxon>
        <taxon>Hexapoda</taxon>
        <taxon>Insecta</taxon>
        <taxon>Pterygota</taxon>
        <taxon>Neoptera</taxon>
        <taxon>Endopterygota</taxon>
        <taxon>Lepidoptera</taxon>
        <taxon>Glossata</taxon>
        <taxon>Ditrysia</taxon>
        <taxon>Papilionoidea</taxon>
        <taxon>Nymphalidae</taxon>
        <taxon>Satyrinae</taxon>
        <taxon>Satyrini</taxon>
        <taxon>Parargina</taxon>
        <taxon>Pararge</taxon>
    </lineage>
</organism>